<dbReference type="Pfam" id="PF14388">
    <property type="entry name" value="DUF4419"/>
    <property type="match status" value="2"/>
</dbReference>
<name>A0A162KBH2_9HYPO</name>
<dbReference type="EMBL" id="AZHD01000003">
    <property type="protein sequence ID" value="OAA65628.1"/>
    <property type="molecule type" value="Genomic_DNA"/>
</dbReference>
<dbReference type="PANTHER" id="PTHR31252:SF11">
    <property type="entry name" value="DUF4419 DOMAIN-CONTAINING PROTEIN"/>
    <property type="match status" value="1"/>
</dbReference>
<feature type="compositionally biased region" description="Low complexity" evidence="1">
    <location>
        <begin position="459"/>
        <end position="472"/>
    </location>
</feature>
<dbReference type="InterPro" id="IPR025533">
    <property type="entry name" value="DUF4419"/>
</dbReference>
<reference evidence="3 4" key="1">
    <citation type="journal article" date="2016" name="Genome Biol. Evol.">
        <title>Divergent and convergent evolution of fungal pathogenicity.</title>
        <authorList>
            <person name="Shang Y."/>
            <person name="Xiao G."/>
            <person name="Zheng P."/>
            <person name="Cen K."/>
            <person name="Zhan S."/>
            <person name="Wang C."/>
        </authorList>
    </citation>
    <scope>NUCLEOTIDE SEQUENCE [LARGE SCALE GENOMIC DNA]</scope>
    <source>
        <strain evidence="3 4">RCEF 264</strain>
    </source>
</reference>
<feature type="signal peptide" evidence="2">
    <location>
        <begin position="1"/>
        <end position="25"/>
    </location>
</feature>
<evidence type="ECO:0000313" key="4">
    <source>
        <dbReference type="Proteomes" id="UP000076874"/>
    </source>
</evidence>
<accession>A0A162KBH2</accession>
<comment type="caution">
    <text evidence="3">The sequence shown here is derived from an EMBL/GenBank/DDBJ whole genome shotgun (WGS) entry which is preliminary data.</text>
</comment>
<dbReference type="Proteomes" id="UP000076874">
    <property type="component" value="Unassembled WGS sequence"/>
</dbReference>
<feature type="chain" id="PRO_5007836696" description="GPI anchored protein" evidence="2">
    <location>
        <begin position="26"/>
        <end position="521"/>
    </location>
</feature>
<dbReference type="PANTHER" id="PTHR31252">
    <property type="entry name" value="DUF4419 DOMAIN-CONTAINING PROTEIN"/>
    <property type="match status" value="1"/>
</dbReference>
<keyword evidence="4" id="KW-1185">Reference proteome</keyword>
<feature type="region of interest" description="Disordered" evidence="1">
    <location>
        <begin position="452"/>
        <end position="473"/>
    </location>
</feature>
<dbReference type="AlphaFoldDB" id="A0A162KBH2"/>
<sequence>MKMFLCTPTASFLSVALALFETVRAVTVLPGGVPKPYAGAPGAPTPLDFFQQSAANEFAHRPAVEIFMSNVDNLDYFAQDFQILPSAAGFVRGALQAWGEHLHFVVGPDEVWLTVLGQVNAYVNAQAEAAAAAQNGTDDAAAAAVTGSIFDLAANHTTTVVMYPDWYTIIEAFDGAVGARAGLPWLLHDWIAPNFTTSTDDHVLAALVLMLAQTRVYRADPLPTEGDALLCGLPSVTLLGTREDWAGVLWRVQQLPLFGAEAAAGSRRPTAAAPSAPPLPREPEGNCSGSSNGPSFTISGWLTAFYYWDNAGGPYGRDVPSPTADGDLVVTLDNVTYPRVDLRTLPVSYARTSFVLPRWNDTDDYEVLTMGGTLGKRVDPGPPTGYVEALNRTRHAGVALWNMTDEMRGTDGANQTWDQWAHAAFGVDAARHGTLTPLTAWVLYGPAALGGSRTGGMGSNTTASNGSSSRNTQWQPEMELGTLAAALLSHYNASECTRPAPAPPLSQLGRHTLARRRHGWR</sequence>
<evidence type="ECO:0008006" key="5">
    <source>
        <dbReference type="Google" id="ProtNLM"/>
    </source>
</evidence>
<dbReference type="OrthoDB" id="9978173at2759"/>
<keyword evidence="2" id="KW-0732">Signal</keyword>
<feature type="region of interest" description="Disordered" evidence="1">
    <location>
        <begin position="498"/>
        <end position="521"/>
    </location>
</feature>
<proteinExistence type="predicted"/>
<evidence type="ECO:0000256" key="2">
    <source>
        <dbReference type="SAM" id="SignalP"/>
    </source>
</evidence>
<feature type="region of interest" description="Disordered" evidence="1">
    <location>
        <begin position="266"/>
        <end position="292"/>
    </location>
</feature>
<feature type="compositionally biased region" description="Basic residues" evidence="1">
    <location>
        <begin position="512"/>
        <end position="521"/>
    </location>
</feature>
<evidence type="ECO:0000256" key="1">
    <source>
        <dbReference type="SAM" id="MobiDB-lite"/>
    </source>
</evidence>
<organism evidence="3 4">
    <name type="scientific">Niveomyces insectorum RCEF 264</name>
    <dbReference type="NCBI Taxonomy" id="1081102"/>
    <lineage>
        <taxon>Eukaryota</taxon>
        <taxon>Fungi</taxon>
        <taxon>Dikarya</taxon>
        <taxon>Ascomycota</taxon>
        <taxon>Pezizomycotina</taxon>
        <taxon>Sordariomycetes</taxon>
        <taxon>Hypocreomycetidae</taxon>
        <taxon>Hypocreales</taxon>
        <taxon>Cordycipitaceae</taxon>
        <taxon>Niveomyces</taxon>
    </lineage>
</organism>
<gene>
    <name evidence="3" type="ORF">SPI_02415</name>
</gene>
<dbReference type="STRING" id="1081102.A0A162KBH2"/>
<evidence type="ECO:0000313" key="3">
    <source>
        <dbReference type="EMBL" id="OAA65628.1"/>
    </source>
</evidence>
<protein>
    <recommendedName>
        <fullName evidence="5">GPI anchored protein</fullName>
    </recommendedName>
</protein>